<evidence type="ECO:0000313" key="9">
    <source>
        <dbReference type="RefSeq" id="XP_003742599.1"/>
    </source>
</evidence>
<keyword evidence="8" id="KW-1185">Reference proteome</keyword>
<dbReference type="InterPro" id="IPR000039">
    <property type="entry name" value="Ribosomal_eL18"/>
</dbReference>
<keyword evidence="2 9" id="KW-0689">Ribosomal protein</keyword>
<proteinExistence type="inferred from homology"/>
<sequence length="188" mass="21509">MGIDICHKNERKVVRRNPKSDNVYLRLLVKFYRFLARKTDAKFNKIILKRLYMSHINRPPMSTSRIAKLMKRPGREGKIVVVVGTITNDTRHYDMPKVTVAAQRFTEEARKTIIRAGGECITLDQLALRAPRGEKTVLLSGRRTARKACRYFGPAPGVPGSHTRPRVISKGRKVERARGRRKSRGFKA</sequence>
<evidence type="ECO:0000313" key="8">
    <source>
        <dbReference type="Proteomes" id="UP000694867"/>
    </source>
</evidence>
<dbReference type="RefSeq" id="XP_003742599.1">
    <property type="nucleotide sequence ID" value="XM_003742551.2"/>
</dbReference>
<evidence type="ECO:0000259" key="7">
    <source>
        <dbReference type="Pfam" id="PF17135"/>
    </source>
</evidence>
<evidence type="ECO:0000256" key="4">
    <source>
        <dbReference type="ARBA" id="ARBA00035218"/>
    </source>
</evidence>
<evidence type="ECO:0000256" key="6">
    <source>
        <dbReference type="SAM" id="MobiDB-lite"/>
    </source>
</evidence>
<dbReference type="GO" id="GO:0022625">
    <property type="term" value="C:cytosolic large ribosomal subunit"/>
    <property type="evidence" value="ECO:0007669"/>
    <property type="project" value="TreeGrafter"/>
</dbReference>
<evidence type="ECO:0000256" key="2">
    <source>
        <dbReference type="ARBA" id="ARBA00022980"/>
    </source>
</evidence>
<organism evidence="8 9">
    <name type="scientific">Galendromus occidentalis</name>
    <name type="common">western predatory mite</name>
    <dbReference type="NCBI Taxonomy" id="34638"/>
    <lineage>
        <taxon>Eukaryota</taxon>
        <taxon>Metazoa</taxon>
        <taxon>Ecdysozoa</taxon>
        <taxon>Arthropoda</taxon>
        <taxon>Chelicerata</taxon>
        <taxon>Arachnida</taxon>
        <taxon>Acari</taxon>
        <taxon>Parasitiformes</taxon>
        <taxon>Mesostigmata</taxon>
        <taxon>Gamasina</taxon>
        <taxon>Phytoseioidea</taxon>
        <taxon>Phytoseiidae</taxon>
        <taxon>Typhlodrominae</taxon>
        <taxon>Galendromus</taxon>
    </lineage>
</organism>
<dbReference type="InterPro" id="IPR021131">
    <property type="entry name" value="Ribosomal_uL15/eL18"/>
</dbReference>
<feature type="region of interest" description="Disordered" evidence="6">
    <location>
        <begin position="154"/>
        <end position="188"/>
    </location>
</feature>
<feature type="compositionally biased region" description="Basic residues" evidence="6">
    <location>
        <begin position="178"/>
        <end position="188"/>
    </location>
</feature>
<dbReference type="Proteomes" id="UP000694867">
    <property type="component" value="Unplaced"/>
</dbReference>
<dbReference type="AlphaFoldDB" id="A0AAJ6QSQ5"/>
<reference evidence="9" key="1">
    <citation type="submission" date="2025-08" db="UniProtKB">
        <authorList>
            <consortium name="RefSeq"/>
        </authorList>
    </citation>
    <scope>IDENTIFICATION</scope>
</reference>
<keyword evidence="3" id="KW-0687">Ribonucleoprotein</keyword>
<accession>A0AAJ6QSQ5</accession>
<dbReference type="GeneID" id="100900115"/>
<dbReference type="Gene3D" id="3.100.10.10">
    <property type="match status" value="1"/>
</dbReference>
<dbReference type="PANTHER" id="PTHR10934">
    <property type="entry name" value="60S RIBOSOMAL PROTEIN L18"/>
    <property type="match status" value="1"/>
</dbReference>
<evidence type="ECO:0000256" key="1">
    <source>
        <dbReference type="ARBA" id="ARBA00006815"/>
    </source>
</evidence>
<evidence type="ECO:0000256" key="5">
    <source>
        <dbReference type="ARBA" id="ARBA00035323"/>
    </source>
</evidence>
<dbReference type="GO" id="GO:0003735">
    <property type="term" value="F:structural constituent of ribosome"/>
    <property type="evidence" value="ECO:0007669"/>
    <property type="project" value="InterPro"/>
</dbReference>
<dbReference type="Pfam" id="PF17135">
    <property type="entry name" value="Ribosomal_L18"/>
    <property type="match status" value="1"/>
</dbReference>
<evidence type="ECO:0000256" key="3">
    <source>
        <dbReference type="ARBA" id="ARBA00023274"/>
    </source>
</evidence>
<dbReference type="GO" id="GO:0006412">
    <property type="term" value="P:translation"/>
    <property type="evidence" value="ECO:0007669"/>
    <property type="project" value="InterPro"/>
</dbReference>
<dbReference type="FunFam" id="3.100.10.10:FF:000001">
    <property type="entry name" value="60S ribosomal protein L18"/>
    <property type="match status" value="1"/>
</dbReference>
<dbReference type="GO" id="GO:0003723">
    <property type="term" value="F:RNA binding"/>
    <property type="evidence" value="ECO:0007669"/>
    <property type="project" value="TreeGrafter"/>
</dbReference>
<protein>
    <recommendedName>
        <fullName evidence="4">Large ribosomal subunit protein eL18</fullName>
    </recommendedName>
    <alternativeName>
        <fullName evidence="5">60S ribosomal protein L18</fullName>
    </alternativeName>
</protein>
<dbReference type="KEGG" id="goe:100900115"/>
<feature type="domain" description="Large ribosomal subunit protein uL15/eL18" evidence="7">
    <location>
        <begin position="2"/>
        <end position="187"/>
    </location>
</feature>
<dbReference type="CTD" id="6141"/>
<dbReference type="PANTHER" id="PTHR10934:SF2">
    <property type="entry name" value="LARGE RIBOSOMAL SUBUNIT PROTEIN EL18"/>
    <property type="match status" value="1"/>
</dbReference>
<dbReference type="SUPFAM" id="SSF52080">
    <property type="entry name" value="Ribosomal proteins L15p and L18e"/>
    <property type="match status" value="1"/>
</dbReference>
<name>A0AAJ6QSQ5_9ACAR</name>
<gene>
    <name evidence="9" type="primary">LOC100900115</name>
</gene>
<comment type="similarity">
    <text evidence="1">Belongs to the eukaryotic ribosomal protein eL18 family.</text>
</comment>
<dbReference type="InterPro" id="IPR036227">
    <property type="entry name" value="Ribosomal_uL15/eL18_sf"/>
</dbReference>